<reference evidence="4" key="1">
    <citation type="submission" date="2024-07" db="EMBL/GenBank/DDBJ databases">
        <title>Two chromosome-level genome assemblies of Korean endemic species Abeliophyllum distichum and Forsythia ovata (Oleaceae).</title>
        <authorList>
            <person name="Jang H."/>
        </authorList>
    </citation>
    <scope>NUCLEOTIDE SEQUENCE [LARGE SCALE GENOMIC DNA]</scope>
</reference>
<feature type="compositionally biased region" description="Polar residues" evidence="1">
    <location>
        <begin position="1"/>
        <end position="19"/>
    </location>
</feature>
<dbReference type="EMBL" id="JBFOLJ010000010">
    <property type="protein sequence ID" value="KAL2502091.1"/>
    <property type="molecule type" value="Genomic_DNA"/>
</dbReference>
<protein>
    <submittedName>
        <fullName evidence="3">Protein disulfide-isomerase</fullName>
    </submittedName>
</protein>
<dbReference type="AlphaFoldDB" id="A0ABD1SMZ3"/>
<dbReference type="InterPro" id="IPR013766">
    <property type="entry name" value="Thioredoxin_domain"/>
</dbReference>
<keyword evidence="4" id="KW-1185">Reference proteome</keyword>
<name>A0ABD1SMZ3_9LAMI</name>
<organism evidence="3 4">
    <name type="scientific">Forsythia ovata</name>
    <dbReference type="NCBI Taxonomy" id="205694"/>
    <lineage>
        <taxon>Eukaryota</taxon>
        <taxon>Viridiplantae</taxon>
        <taxon>Streptophyta</taxon>
        <taxon>Embryophyta</taxon>
        <taxon>Tracheophyta</taxon>
        <taxon>Spermatophyta</taxon>
        <taxon>Magnoliopsida</taxon>
        <taxon>eudicotyledons</taxon>
        <taxon>Gunneridae</taxon>
        <taxon>Pentapetalae</taxon>
        <taxon>asterids</taxon>
        <taxon>lamiids</taxon>
        <taxon>Lamiales</taxon>
        <taxon>Oleaceae</taxon>
        <taxon>Forsythieae</taxon>
        <taxon>Forsythia</taxon>
    </lineage>
</organism>
<dbReference type="SUPFAM" id="SSF52833">
    <property type="entry name" value="Thioredoxin-like"/>
    <property type="match status" value="1"/>
</dbReference>
<feature type="domain" description="Thioredoxin" evidence="2">
    <location>
        <begin position="115"/>
        <end position="149"/>
    </location>
</feature>
<proteinExistence type="predicted"/>
<accession>A0ABD1SMZ3</accession>
<evidence type="ECO:0000313" key="3">
    <source>
        <dbReference type="EMBL" id="KAL2502091.1"/>
    </source>
</evidence>
<dbReference type="Gene3D" id="3.40.30.10">
    <property type="entry name" value="Glutaredoxin"/>
    <property type="match status" value="1"/>
</dbReference>
<sequence>MPLTQEPSISSSRKFPNQSEDLKNLVQTPRIGSPTEASGSGISTSGYPLGERPVGKSPWSLQDVSLESKYPRSNAEYSDNEDEDFENYDDFEVPSSFSHEEADEDEIAKIDEKDVVILTNGNFSDFIDENTYVMVEFYAPRCGHYKALAL</sequence>
<dbReference type="Proteomes" id="UP001604277">
    <property type="component" value="Unassembled WGS sequence"/>
</dbReference>
<dbReference type="Pfam" id="PF00085">
    <property type="entry name" value="Thioredoxin"/>
    <property type="match status" value="1"/>
</dbReference>
<gene>
    <name evidence="3" type="ORF">Fot_35939</name>
</gene>
<evidence type="ECO:0000259" key="2">
    <source>
        <dbReference type="Pfam" id="PF00085"/>
    </source>
</evidence>
<dbReference type="CDD" id="cd02961">
    <property type="entry name" value="PDI_a_family"/>
    <property type="match status" value="1"/>
</dbReference>
<feature type="compositionally biased region" description="Polar residues" evidence="1">
    <location>
        <begin position="35"/>
        <end position="46"/>
    </location>
</feature>
<feature type="compositionally biased region" description="Acidic residues" evidence="1">
    <location>
        <begin position="78"/>
        <end position="91"/>
    </location>
</feature>
<evidence type="ECO:0000313" key="4">
    <source>
        <dbReference type="Proteomes" id="UP001604277"/>
    </source>
</evidence>
<comment type="caution">
    <text evidence="3">The sequence shown here is derived from an EMBL/GenBank/DDBJ whole genome shotgun (WGS) entry which is preliminary data.</text>
</comment>
<dbReference type="InterPro" id="IPR036249">
    <property type="entry name" value="Thioredoxin-like_sf"/>
</dbReference>
<feature type="region of interest" description="Disordered" evidence="1">
    <location>
        <begin position="1"/>
        <end position="91"/>
    </location>
</feature>
<evidence type="ECO:0000256" key="1">
    <source>
        <dbReference type="SAM" id="MobiDB-lite"/>
    </source>
</evidence>